<protein>
    <recommendedName>
        <fullName evidence="4">Phage abortive infection protein</fullName>
    </recommendedName>
</protein>
<evidence type="ECO:0000313" key="3">
    <source>
        <dbReference type="Proteomes" id="UP000614490"/>
    </source>
</evidence>
<dbReference type="EMBL" id="JADZSC010000001">
    <property type="protein sequence ID" value="MBH0229532.1"/>
    <property type="molecule type" value="Genomic_DNA"/>
</dbReference>
<evidence type="ECO:0000256" key="1">
    <source>
        <dbReference type="SAM" id="Phobius"/>
    </source>
</evidence>
<evidence type="ECO:0000313" key="2">
    <source>
        <dbReference type="EMBL" id="MBH0229532.1"/>
    </source>
</evidence>
<feature type="transmembrane region" description="Helical" evidence="1">
    <location>
        <begin position="36"/>
        <end position="62"/>
    </location>
</feature>
<dbReference type="RefSeq" id="WP_197316134.1">
    <property type="nucleotide sequence ID" value="NZ_JADZSC010000001.1"/>
</dbReference>
<keyword evidence="3" id="KW-1185">Reference proteome</keyword>
<reference evidence="2 3" key="1">
    <citation type="journal article" date="2005" name="Int. J. Syst. Evol. Microbiol.">
        <title>Halobacillus yeomjeoni sp. nov., isolated from a marine solar saltern in Korea.</title>
        <authorList>
            <person name="Yoon J.H."/>
            <person name="Kang S.J."/>
            <person name="Lee C.H."/>
            <person name="Oh H.W."/>
            <person name="Oh T.K."/>
        </authorList>
    </citation>
    <scope>NUCLEOTIDE SEQUENCE [LARGE SCALE GENOMIC DNA]</scope>
    <source>
        <strain evidence="2 3">KCTC 3957</strain>
    </source>
</reference>
<keyword evidence="1" id="KW-1133">Transmembrane helix</keyword>
<keyword evidence="1" id="KW-0472">Membrane</keyword>
<evidence type="ECO:0008006" key="4">
    <source>
        <dbReference type="Google" id="ProtNLM"/>
    </source>
</evidence>
<accession>A0A931HTJ8</accession>
<dbReference type="Proteomes" id="UP000614490">
    <property type="component" value="Unassembled WGS sequence"/>
</dbReference>
<gene>
    <name evidence="2" type="ORF">H0267_04820</name>
</gene>
<proteinExistence type="predicted"/>
<sequence>MKKATSIIIIVLTLALPFFVNWLTTFGNVNTNNDWIGFFGGYFGAIIGGIITGLVAYGIALFQVRKIERDQKVESINKFLMTYHVIYPSLERLIVLLDKGSEHRAPLYSLMISHLERETQSKEMGNTNAKDSRLLFALASKDLSDIVEVREEIKEIGVNINELRDEYISLCFYGEYIKLKQTLNKILKIINTFLFHDDLIPKNEIEKVYNFYHDMHSNNNVIQHKLAHDKTDFVRDVYKIKSELEALYQRKTKEKEKLNLGYNYFF</sequence>
<name>A0A931HTJ8_9BACI</name>
<comment type="caution">
    <text evidence="2">The sequence shown here is derived from an EMBL/GenBank/DDBJ whole genome shotgun (WGS) entry which is preliminary data.</text>
</comment>
<organism evidence="2 3">
    <name type="scientific">Halobacillus yeomjeoni</name>
    <dbReference type="NCBI Taxonomy" id="311194"/>
    <lineage>
        <taxon>Bacteria</taxon>
        <taxon>Bacillati</taxon>
        <taxon>Bacillota</taxon>
        <taxon>Bacilli</taxon>
        <taxon>Bacillales</taxon>
        <taxon>Bacillaceae</taxon>
        <taxon>Halobacillus</taxon>
    </lineage>
</organism>
<dbReference type="AlphaFoldDB" id="A0A931HTJ8"/>
<feature type="transmembrane region" description="Helical" evidence="1">
    <location>
        <begin position="7"/>
        <end position="24"/>
    </location>
</feature>
<keyword evidence="1" id="KW-0812">Transmembrane</keyword>